<dbReference type="InterPro" id="IPR028098">
    <property type="entry name" value="Glyco_trans_4-like_N"/>
</dbReference>
<protein>
    <submittedName>
        <fullName evidence="3">Slr0384 protein</fullName>
    </submittedName>
</protein>
<keyword evidence="4" id="KW-1185">Reference proteome</keyword>
<reference evidence="3 4" key="1">
    <citation type="journal article" date="1995" name="DNA Res.">
        <title>Sequence analysis of the genome of the unicellular cyanobacterium Synechocystis sp. strain PCC6803. I. Sequence features in the 1 Mb region from map positions 64% to 92% of the genome.</title>
        <authorList>
            <person name="Kaneko T."/>
            <person name="Tanaka A."/>
            <person name="Sato S."/>
            <person name="Kotani H."/>
            <person name="Sazuka T."/>
            <person name="Miyajima N."/>
            <person name="Sugiura M."/>
            <person name="Tabata S."/>
        </authorList>
    </citation>
    <scope>NUCLEOTIDE SEQUENCE [LARGE SCALE GENOMIC DNA]</scope>
    <source>
        <strain evidence="4">ATCC 27184 / PCC 6803 / Kazusa</strain>
    </source>
</reference>
<dbReference type="InterPro" id="IPR050194">
    <property type="entry name" value="Glycosyltransferase_grp1"/>
</dbReference>
<feature type="domain" description="Glycosyl transferase family 1" evidence="1">
    <location>
        <begin position="228"/>
        <end position="377"/>
    </location>
</feature>
<dbReference type="Pfam" id="PF13439">
    <property type="entry name" value="Glyco_transf_4"/>
    <property type="match status" value="1"/>
</dbReference>
<gene>
    <name evidence="3" type="ordered locus">slr0384</name>
</gene>
<evidence type="ECO:0000259" key="1">
    <source>
        <dbReference type="Pfam" id="PF00534"/>
    </source>
</evidence>
<dbReference type="eggNOG" id="COG0438">
    <property type="taxonomic scope" value="Bacteria"/>
</dbReference>
<evidence type="ECO:0000313" key="3">
    <source>
        <dbReference type="EMBL" id="BAA10104.1"/>
    </source>
</evidence>
<dbReference type="IntAct" id="Q55598">
    <property type="interactions" value="3"/>
</dbReference>
<dbReference type="STRING" id="1148.gene:10499596"/>
<accession>Q55598</accession>
<dbReference type="EnsemblBacteria" id="BAA10104">
    <property type="protein sequence ID" value="BAA10104"/>
    <property type="gene ID" value="BAA10104"/>
</dbReference>
<feature type="domain" description="Glycosyltransferase subfamily 4-like N-terminal" evidence="2">
    <location>
        <begin position="46"/>
        <end position="208"/>
    </location>
</feature>
<dbReference type="PhylomeDB" id="Q55598"/>
<dbReference type="CDD" id="cd03814">
    <property type="entry name" value="GT4-like"/>
    <property type="match status" value="1"/>
</dbReference>
<organism evidence="3 4">
    <name type="scientific">Synechocystis sp. (strain ATCC 27184 / PCC 6803 / Kazusa)</name>
    <dbReference type="NCBI Taxonomy" id="1111708"/>
    <lineage>
        <taxon>Bacteria</taxon>
        <taxon>Bacillati</taxon>
        <taxon>Cyanobacteriota</taxon>
        <taxon>Cyanophyceae</taxon>
        <taxon>Synechococcales</taxon>
        <taxon>Merismopediaceae</taxon>
        <taxon>Synechocystis</taxon>
    </lineage>
</organism>
<evidence type="ECO:0000259" key="2">
    <source>
        <dbReference type="Pfam" id="PF13439"/>
    </source>
</evidence>
<dbReference type="EMBL" id="BA000022">
    <property type="protein sequence ID" value="BAA10104.1"/>
    <property type="molecule type" value="Genomic_DNA"/>
</dbReference>
<dbReference type="AlphaFoldDB" id="Q55598"/>
<dbReference type="Pfam" id="PF00534">
    <property type="entry name" value="Glycos_transf_1"/>
    <property type="match status" value="1"/>
</dbReference>
<dbReference type="InterPro" id="IPR001296">
    <property type="entry name" value="Glyco_trans_1"/>
</dbReference>
<dbReference type="SMR" id="Q55598"/>
<dbReference type="KEGG" id="syn:slr0384"/>
<proteinExistence type="predicted"/>
<dbReference type="GO" id="GO:0016757">
    <property type="term" value="F:glycosyltransferase activity"/>
    <property type="evidence" value="ECO:0000318"/>
    <property type="project" value="GO_Central"/>
</dbReference>
<name>Q55598_SYNY3</name>
<reference evidence="3 4" key="2">
    <citation type="journal article" date="1996" name="DNA Res.">
        <title>Sequence analysis of the genome of the unicellular cyanobacterium Synechocystis sp. strain PCC6803. II. Sequence determination of the entire genome and assignment of potential protein-coding regions.</title>
        <authorList>
            <person name="Kaneko T."/>
            <person name="Sato S."/>
            <person name="Kotani H."/>
            <person name="Tanaka A."/>
            <person name="Asamizu E."/>
            <person name="Nakamura Y."/>
            <person name="Miyajima N."/>
            <person name="Hirosawa M."/>
            <person name="Sugiura M."/>
            <person name="Sasamoto S."/>
            <person name="Kimura T."/>
            <person name="Hosouchi T."/>
            <person name="Matsuno A."/>
            <person name="Muraki A."/>
            <person name="Nakazaki N."/>
            <person name="Naruo K."/>
            <person name="Okumura S."/>
            <person name="Shimpo S."/>
            <person name="Takeuchi C."/>
            <person name="Wada T."/>
            <person name="Watanabe A."/>
            <person name="Yamada M."/>
            <person name="Yasuda M."/>
            <person name="Tabata S."/>
        </authorList>
    </citation>
    <scope>NUCLEOTIDE SEQUENCE [LARGE SCALE GENOMIC DNA]</scope>
    <source>
        <strain evidence="4">ATCC 27184 / PCC 6803 / Kazusa</strain>
    </source>
</reference>
<dbReference type="Gene3D" id="3.40.50.2000">
    <property type="entry name" value="Glycogen Phosphorylase B"/>
    <property type="match status" value="2"/>
</dbReference>
<dbReference type="FunFam" id="3.40.50.2000:FF:000714">
    <property type="entry name" value="Glycosyltransferase"/>
    <property type="match status" value="1"/>
</dbReference>
<sequence>MKFCCEGRSPGAALDSAFYFVDVDLIYPHLAMRVALFTETFLPKIDGIVTRLKHTVENLQRQGHQVLVFCPEGGLKEYKGAKIHGVKGMPLPLYPELKLAFPSPQIKQALLKFQPDLIHVVNPAVLGLGGIYYAKNLHIPLVASYHTHLPQYLQHYGLGALEGVLWELLKLAHNQAELNLCTSSAMVQELVNHGIERVDLWQRGVDTELFQPHLKSAQMRQKLSQGHPDDPLFLYVGRVSAEKQIDEIKPVLEAIPQARLAIVGDGPNRKNLEAHFAGTNTYFAGYMQGLELAAAFASADAFIFPSRTETLGLVLLEAMAAGCPVVAAASGGILDIVTDGENGYLFDPAVAGGVVQATQRLMSAPGDRELLRQNARQEAERWGWPAATRQLVDYYQLVAYGENDAPLAA</sequence>
<dbReference type="Proteomes" id="UP000001425">
    <property type="component" value="Chromosome"/>
</dbReference>
<dbReference type="PIR" id="S76126">
    <property type="entry name" value="S76126"/>
</dbReference>
<dbReference type="CAZy" id="GT4">
    <property type="family name" value="Glycosyltransferase Family 4"/>
</dbReference>
<dbReference type="SUPFAM" id="SSF53756">
    <property type="entry name" value="UDP-Glycosyltransferase/glycogen phosphorylase"/>
    <property type="match status" value="1"/>
</dbReference>
<dbReference type="PANTHER" id="PTHR45947">
    <property type="entry name" value="SULFOQUINOVOSYL TRANSFERASE SQD2"/>
    <property type="match status" value="1"/>
</dbReference>
<dbReference type="PaxDb" id="1148-1001478"/>
<dbReference type="InParanoid" id="Q55598"/>
<evidence type="ECO:0000313" key="4">
    <source>
        <dbReference type="Proteomes" id="UP000001425"/>
    </source>
</evidence>
<dbReference type="PANTHER" id="PTHR45947:SF3">
    <property type="entry name" value="SULFOQUINOVOSYL TRANSFERASE SQD2"/>
    <property type="match status" value="1"/>
</dbReference>